<proteinExistence type="predicted"/>
<evidence type="ECO:0000313" key="1">
    <source>
        <dbReference type="EMBL" id="AWF96822.1"/>
    </source>
</evidence>
<evidence type="ECO:0000313" key="2">
    <source>
        <dbReference type="Proteomes" id="UP000244870"/>
    </source>
</evidence>
<gene>
    <name evidence="1" type="ORF">B6254_2478</name>
</gene>
<sequence length="208" mass="23650">MTDQGLAHINFAKKDVLRADHKYENATMKLFVPSTDDAGKSLIENVATSEDNAVSYSPEEVERALLATKLILTKNQAEFIEDVLTHGAKSVKESHEWTNAVFNQRMKRLEKTLGDKQDKLSGVLKSDRELVAEENLMKAKNFLEMIDQGVPSVWIQKWLTEALDNPYFDKCFDATKYPGKMVRNWDNTPSARQDGYKFMTALEELVEG</sequence>
<dbReference type="AlphaFoldDB" id="A0A2S1KUZ3"/>
<keyword evidence="1" id="KW-0614">Plasmid</keyword>
<name>A0A2S1KUZ3_9LACO</name>
<dbReference type="EMBL" id="CP020929">
    <property type="protein sequence ID" value="AWF96822.1"/>
    <property type="molecule type" value="Genomic_DNA"/>
</dbReference>
<accession>A0A2S1KUZ3</accession>
<protein>
    <submittedName>
        <fullName evidence="1">Uncharacterized protein</fullName>
    </submittedName>
</protein>
<dbReference type="Proteomes" id="UP000244870">
    <property type="component" value="Plasmid unnamed1"/>
</dbReference>
<reference evidence="1 2" key="1">
    <citation type="submission" date="2017-04" db="EMBL/GenBank/DDBJ databases">
        <title>Weissella cibaria strain m2 complete genome.</title>
        <authorList>
            <person name="Pan Q."/>
            <person name="Tan M."/>
            <person name="Yao F."/>
            <person name="Su S."/>
        </authorList>
    </citation>
    <scope>NUCLEOTIDE SEQUENCE [LARGE SCALE GENOMIC DNA]</scope>
    <source>
        <strain evidence="1 2">M2</strain>
        <plasmid evidence="2">Plasmid unnamed1</plasmid>
    </source>
</reference>
<organism evidence="1 2">
    <name type="scientific">Weissella cibaria</name>
    <dbReference type="NCBI Taxonomy" id="137591"/>
    <lineage>
        <taxon>Bacteria</taxon>
        <taxon>Bacillati</taxon>
        <taxon>Bacillota</taxon>
        <taxon>Bacilli</taxon>
        <taxon>Lactobacillales</taxon>
        <taxon>Lactobacillaceae</taxon>
        <taxon>Weissella</taxon>
    </lineage>
</organism>
<geneLocation type="plasmid" evidence="1">
    <name>unnamed1</name>
</geneLocation>